<keyword evidence="2" id="KW-1185">Reference proteome</keyword>
<comment type="caution">
    <text evidence="1">The sequence shown here is derived from an EMBL/GenBank/DDBJ whole genome shotgun (WGS) entry which is preliminary data.</text>
</comment>
<evidence type="ECO:0000313" key="1">
    <source>
        <dbReference type="EMBL" id="PHQ27420.1"/>
    </source>
</evidence>
<dbReference type="EMBL" id="NTFI01000001">
    <property type="protein sequence ID" value="PHQ27420.1"/>
    <property type="molecule type" value="Genomic_DNA"/>
</dbReference>
<proteinExistence type="predicted"/>
<name>A0A2G1VLE1_9GAMM</name>
<organism evidence="1 2">
    <name type="scientific">Marinobacter guineae</name>
    <dbReference type="NCBI Taxonomy" id="432303"/>
    <lineage>
        <taxon>Bacteria</taxon>
        <taxon>Pseudomonadati</taxon>
        <taxon>Pseudomonadota</taxon>
        <taxon>Gammaproteobacteria</taxon>
        <taxon>Pseudomonadales</taxon>
        <taxon>Marinobacteraceae</taxon>
        <taxon>Marinobacter</taxon>
    </lineage>
</organism>
<dbReference type="Proteomes" id="UP000229044">
    <property type="component" value="Unassembled WGS sequence"/>
</dbReference>
<dbReference type="OrthoDB" id="6367553at2"/>
<gene>
    <name evidence="1" type="ORF">CLH62_07590</name>
</gene>
<evidence type="ECO:0000313" key="2">
    <source>
        <dbReference type="Proteomes" id="UP000229044"/>
    </source>
</evidence>
<protein>
    <submittedName>
        <fullName evidence="1">Uncharacterized protein</fullName>
    </submittedName>
</protein>
<reference evidence="1 2" key="1">
    <citation type="submission" date="2017-09" db="EMBL/GenBank/DDBJ databases">
        <title>The draft genome sequences of Marinobacter guineae M3B.</title>
        <authorList>
            <person name="Cao J."/>
        </authorList>
    </citation>
    <scope>NUCLEOTIDE SEQUENCE [LARGE SCALE GENOMIC DNA]</scope>
    <source>
        <strain evidence="1 2">M3B</strain>
    </source>
</reference>
<accession>A0A2G1VLE1</accession>
<dbReference type="AlphaFoldDB" id="A0A2G1VLE1"/>
<sequence length="154" mass="16917">MKRLNRAGQIRAEYLELSASTGIEWGKIFFFDGAKCVARADRLGPARMVAPGTLAVSASGRQWMAVGGDRVNGAAGWSFVSPYIEQRPVNGDAVRFNDNAKSLKIRARLDAYLDYFQSVKGSLPESVVLRREQLFACGALPGQLYKGIRLEAYV</sequence>
<dbReference type="RefSeq" id="WP_099617482.1">
    <property type="nucleotide sequence ID" value="NZ_KZ319339.1"/>
</dbReference>